<evidence type="ECO:0000313" key="2">
    <source>
        <dbReference type="EMBL" id="SDW44314.1"/>
    </source>
</evidence>
<protein>
    <recommendedName>
        <fullName evidence="4">DNA (Cytosine-5)-methyltransferase 1</fullName>
    </recommendedName>
</protein>
<dbReference type="EMBL" id="FNOF01000003">
    <property type="protein sequence ID" value="SDW44314.1"/>
    <property type="molecule type" value="Genomic_DNA"/>
</dbReference>
<gene>
    <name evidence="2" type="ORF">SAMN05443574_103252</name>
</gene>
<dbReference type="RefSeq" id="WP_004515119.1">
    <property type="nucleotide sequence ID" value="NZ_FNOF01000003.1"/>
</dbReference>
<proteinExistence type="predicted"/>
<accession>A0A1H2TM21</accession>
<evidence type="ECO:0000256" key="1">
    <source>
        <dbReference type="SAM" id="MobiDB-lite"/>
    </source>
</evidence>
<reference evidence="2 3" key="1">
    <citation type="submission" date="2016-10" db="EMBL/GenBank/DDBJ databases">
        <authorList>
            <person name="de Groot N.N."/>
        </authorList>
    </citation>
    <scope>NUCLEOTIDE SEQUENCE [LARGE SCALE GENOMIC DNA]</scope>
    <source>
        <strain evidence="2 3">DSM 3756</strain>
    </source>
</reference>
<dbReference type="InterPro" id="IPR029063">
    <property type="entry name" value="SAM-dependent_MTases_sf"/>
</dbReference>
<organism evidence="2 3">
    <name type="scientific">Haloarcula vallismortis</name>
    <name type="common">Halobacterium vallismortis</name>
    <dbReference type="NCBI Taxonomy" id="28442"/>
    <lineage>
        <taxon>Archaea</taxon>
        <taxon>Methanobacteriati</taxon>
        <taxon>Methanobacteriota</taxon>
        <taxon>Stenosarchaea group</taxon>
        <taxon>Halobacteria</taxon>
        <taxon>Halobacteriales</taxon>
        <taxon>Haloarculaceae</taxon>
        <taxon>Haloarcula</taxon>
    </lineage>
</organism>
<evidence type="ECO:0000313" key="3">
    <source>
        <dbReference type="Proteomes" id="UP000182573"/>
    </source>
</evidence>
<dbReference type="AlphaFoldDB" id="A0A1H2TM21"/>
<dbReference type="SUPFAM" id="SSF53335">
    <property type="entry name" value="S-adenosyl-L-methionine-dependent methyltransferases"/>
    <property type="match status" value="1"/>
</dbReference>
<sequence>MAAESNSGKVLVACEFSGIVRDAFRNEGFDAVSCDLEETEKNSEYHIQGDVLELLEERGEEFDLMIAHPPCTYLSNSGVRWLYEKEERWQDMVEGGVFFRKLLNCEKIPHIAVENPVMHKWGKKVAGIEDYPEEQRQTIQPWQFGEPEKKGICLWLKNLPKLEPTDVIEDEDKREARVHRMPPSEERSKERSRFFPGVAEAMAKQWGGVI</sequence>
<name>A0A1H2TM21_HALVA</name>
<dbReference type="Proteomes" id="UP000182573">
    <property type="component" value="Unassembled WGS sequence"/>
</dbReference>
<feature type="compositionally biased region" description="Basic and acidic residues" evidence="1">
    <location>
        <begin position="182"/>
        <end position="192"/>
    </location>
</feature>
<evidence type="ECO:0008006" key="4">
    <source>
        <dbReference type="Google" id="ProtNLM"/>
    </source>
</evidence>
<dbReference type="STRING" id="28442.SAMN05443574_103252"/>
<feature type="region of interest" description="Disordered" evidence="1">
    <location>
        <begin position="170"/>
        <end position="192"/>
    </location>
</feature>